<dbReference type="PANTHER" id="PTHR39965">
    <property type="entry name" value="CRISPR SYSTEM CMR SUBUNIT CMR6"/>
    <property type="match status" value="1"/>
</dbReference>
<dbReference type="Pfam" id="PF03787">
    <property type="entry name" value="RAMPs"/>
    <property type="match status" value="1"/>
</dbReference>
<evidence type="ECO:0000256" key="1">
    <source>
        <dbReference type="ARBA" id="ARBA00023118"/>
    </source>
</evidence>
<evidence type="ECO:0000256" key="2">
    <source>
        <dbReference type="ARBA" id="ARBA00093789"/>
    </source>
</evidence>
<evidence type="ECO:0000313" key="4">
    <source>
        <dbReference type="EMBL" id="GDY29088.1"/>
    </source>
</evidence>
<dbReference type="OrthoDB" id="9813956at2"/>
<comment type="caution">
    <text evidence="4">The sequence shown here is derived from an EMBL/GenBank/DDBJ whole genome shotgun (WGS) entry which is preliminary data.</text>
</comment>
<dbReference type="Proteomes" id="UP000298860">
    <property type="component" value="Unassembled WGS sequence"/>
</dbReference>
<accession>A0A4D4J2S1</accession>
<name>A0A4D4J2S1_9PSEU</name>
<dbReference type="AlphaFoldDB" id="A0A4D4J2S1"/>
<proteinExistence type="predicted"/>
<dbReference type="InterPro" id="IPR010172">
    <property type="entry name" value="CRISPR-assoc_prot_TM1791"/>
</dbReference>
<gene>
    <name evidence="4" type="ORF">GTS_07210</name>
</gene>
<dbReference type="PANTHER" id="PTHR39965:SF1">
    <property type="entry name" value="CRISPR SYSTEM CMR SUBUNIT CMR6"/>
    <property type="match status" value="1"/>
</dbReference>
<feature type="domain" description="CRISPR type III-associated protein" evidence="3">
    <location>
        <begin position="99"/>
        <end position="265"/>
    </location>
</feature>
<dbReference type="GO" id="GO:0051607">
    <property type="term" value="P:defense response to virus"/>
    <property type="evidence" value="ECO:0007669"/>
    <property type="project" value="UniProtKB-KW"/>
</dbReference>
<reference evidence="5" key="1">
    <citation type="submission" date="2019-04" db="EMBL/GenBank/DDBJ databases">
        <title>Draft genome sequence of Pseudonocardiaceae bacterium SL3-2-4.</title>
        <authorList>
            <person name="Ningsih F."/>
            <person name="Yokota A."/>
            <person name="Sakai Y."/>
            <person name="Nanatani K."/>
            <person name="Yabe S."/>
            <person name="Oetari A."/>
            <person name="Sjamsuridzal W."/>
        </authorList>
    </citation>
    <scope>NUCLEOTIDE SEQUENCE [LARGE SCALE GENOMIC DNA]</scope>
    <source>
        <strain evidence="5">SL3-2-4</strain>
    </source>
</reference>
<dbReference type="RefSeq" id="WP_137812251.1">
    <property type="nucleotide sequence ID" value="NZ_BJFL01000002.1"/>
</dbReference>
<keyword evidence="5" id="KW-1185">Reference proteome</keyword>
<evidence type="ECO:0000313" key="5">
    <source>
        <dbReference type="Proteomes" id="UP000298860"/>
    </source>
</evidence>
<keyword evidence="1" id="KW-0051">Antiviral defense</keyword>
<evidence type="ECO:0000259" key="3">
    <source>
        <dbReference type="Pfam" id="PF03787"/>
    </source>
</evidence>
<protein>
    <recommendedName>
        <fullName evidence="3">CRISPR type III-associated protein domain-containing protein</fullName>
    </recommendedName>
</protein>
<comment type="subunit">
    <text evidence="2">Part of the Csm effector complex that includes Cas10, Csm2, Csm3, Csm4 and Csm5.</text>
</comment>
<dbReference type="InterPro" id="IPR005537">
    <property type="entry name" value="RAMP_III_fam"/>
</dbReference>
<organism evidence="4 5">
    <name type="scientific">Gandjariella thermophila</name>
    <dbReference type="NCBI Taxonomy" id="1931992"/>
    <lineage>
        <taxon>Bacteria</taxon>
        <taxon>Bacillati</taxon>
        <taxon>Actinomycetota</taxon>
        <taxon>Actinomycetes</taxon>
        <taxon>Pseudonocardiales</taxon>
        <taxon>Pseudonocardiaceae</taxon>
        <taxon>Gandjariella</taxon>
    </lineage>
</organism>
<dbReference type="NCBIfam" id="TIGR01898">
    <property type="entry name" value="cas_TM1791_cmr6"/>
    <property type="match status" value="1"/>
</dbReference>
<sequence>MTAVRYGPLSRLPEWPPDINAHLLLRGVWLGVRDGSTLARDPDLRAKHLRAVAAAANAVPATAIAAVHRRRLAAARGLLRRRGRGYAARALLIRPQWRVVVGHGEDSVQDTSLTLSPSYGVPMWPASGLKGLAAAHARSVLDADRVRRLFGAPRPGEPDVDGRGAVTILDALPDADPRPRVVVDVLTPHVKPYYDEANDDHRTLVTPPAEYHNPVPVQFLAVEGGAFRTLLLGPPSDVDDVVELLRDAADQLGIGGKTSAGYGYCHVKAEEIDP</sequence>
<dbReference type="EMBL" id="BJFL01000002">
    <property type="protein sequence ID" value="GDY29088.1"/>
    <property type="molecule type" value="Genomic_DNA"/>
</dbReference>